<feature type="transmembrane region" description="Helical" evidence="1">
    <location>
        <begin position="306"/>
        <end position="324"/>
    </location>
</feature>
<feature type="transmembrane region" description="Helical" evidence="1">
    <location>
        <begin position="167"/>
        <end position="185"/>
    </location>
</feature>
<feature type="transmembrane region" description="Helical" evidence="1">
    <location>
        <begin position="143"/>
        <end position="161"/>
    </location>
</feature>
<keyword evidence="1" id="KW-0472">Membrane</keyword>
<dbReference type="PANTHER" id="PTHR36840:SF1">
    <property type="entry name" value="BLL5714 PROTEIN"/>
    <property type="match status" value="1"/>
</dbReference>
<evidence type="ECO:0000313" key="2">
    <source>
        <dbReference type="EMBL" id="SCL29706.1"/>
    </source>
</evidence>
<dbReference type="EMBL" id="FMHV01000002">
    <property type="protein sequence ID" value="SCL29706.1"/>
    <property type="molecule type" value="Genomic_DNA"/>
</dbReference>
<proteinExistence type="predicted"/>
<feature type="transmembrane region" description="Helical" evidence="1">
    <location>
        <begin position="85"/>
        <end position="107"/>
    </location>
</feature>
<dbReference type="Proteomes" id="UP000199413">
    <property type="component" value="Unassembled WGS sequence"/>
</dbReference>
<dbReference type="Pfam" id="PF06772">
    <property type="entry name" value="LtrA"/>
    <property type="match status" value="1"/>
</dbReference>
<keyword evidence="1" id="KW-1133">Transmembrane helix</keyword>
<feature type="transmembrane region" description="Helical" evidence="1">
    <location>
        <begin position="205"/>
        <end position="224"/>
    </location>
</feature>
<accession>A0A1C6SJM2</accession>
<dbReference type="InterPro" id="IPR010640">
    <property type="entry name" value="Low_temperature_requirement_A"/>
</dbReference>
<dbReference type="AlphaFoldDB" id="A0A1C6SJM2"/>
<keyword evidence="1" id="KW-0812">Transmembrane</keyword>
<feature type="transmembrane region" description="Helical" evidence="1">
    <location>
        <begin position="59"/>
        <end position="78"/>
    </location>
</feature>
<sequence length="389" mass="41706">MGEPGGERPMREKAGWRRPTVLELLFDLVFVFALNQLSLRLNNDLSAGRQQWFGEVVEAFLLFLAFWVLWLSTVALTSRRSPESLVIQTAVFVSMAGAVVMAVAVPQGFEQRALVFAGAYVVARTSRVLLLLVFRRETTTTPALLPFAVSAVLWIVGALVHDQGRRAVLWALALAIGYIGFAAGFKRLAGAPIAGEHMAERLQQFYLIALGEAVLVSGMAFSGSNLGTPHAVGFGLAFVAIVLLWRVYFYRAGAVLPVAITGARNPVRQSVAVAGTHLLMIAGVFLAGVGFELYIMEPLGRPEPKWLIAVLGGPALFLAGRSLFELLVFSRISRSRLAGLLALGLLLPATWYLPPLAAGGAAVAILAGIAGSDAWRARGRAPELPAPRI</sequence>
<feature type="transmembrane region" description="Helical" evidence="1">
    <location>
        <begin position="21"/>
        <end position="39"/>
    </location>
</feature>
<feature type="transmembrane region" description="Helical" evidence="1">
    <location>
        <begin position="359"/>
        <end position="375"/>
    </location>
</feature>
<organism evidence="2 3">
    <name type="scientific">Micromonospora rhizosphaerae</name>
    <dbReference type="NCBI Taxonomy" id="568872"/>
    <lineage>
        <taxon>Bacteria</taxon>
        <taxon>Bacillati</taxon>
        <taxon>Actinomycetota</taxon>
        <taxon>Actinomycetes</taxon>
        <taxon>Micromonosporales</taxon>
        <taxon>Micromonosporaceae</taxon>
        <taxon>Micromonospora</taxon>
    </lineage>
</organism>
<feature type="transmembrane region" description="Helical" evidence="1">
    <location>
        <begin position="113"/>
        <end position="134"/>
    </location>
</feature>
<feature type="transmembrane region" description="Helical" evidence="1">
    <location>
        <begin position="271"/>
        <end position="294"/>
    </location>
</feature>
<name>A0A1C6SJM2_9ACTN</name>
<protein>
    <submittedName>
        <fullName evidence="2">Low temperature requirement protein LtrA</fullName>
    </submittedName>
</protein>
<reference evidence="3" key="1">
    <citation type="submission" date="2016-06" db="EMBL/GenBank/DDBJ databases">
        <authorList>
            <person name="Varghese N."/>
            <person name="Submissions Spin"/>
        </authorList>
    </citation>
    <scope>NUCLEOTIDE SEQUENCE [LARGE SCALE GENOMIC DNA]</scope>
    <source>
        <strain evidence="3">DSM 45431</strain>
    </source>
</reference>
<keyword evidence="3" id="KW-1185">Reference proteome</keyword>
<gene>
    <name evidence="2" type="ORF">GA0070624_3935</name>
</gene>
<evidence type="ECO:0000256" key="1">
    <source>
        <dbReference type="SAM" id="Phobius"/>
    </source>
</evidence>
<evidence type="ECO:0000313" key="3">
    <source>
        <dbReference type="Proteomes" id="UP000199413"/>
    </source>
</evidence>
<dbReference type="PANTHER" id="PTHR36840">
    <property type="entry name" value="BLL5714 PROTEIN"/>
    <property type="match status" value="1"/>
</dbReference>
<dbReference type="OrthoDB" id="3350698at2"/>
<feature type="transmembrane region" description="Helical" evidence="1">
    <location>
        <begin position="230"/>
        <end position="250"/>
    </location>
</feature>